<dbReference type="EMBL" id="CP022743">
    <property type="protein sequence ID" value="ASU36700.1"/>
    <property type="molecule type" value="Genomic_DNA"/>
</dbReference>
<organism evidence="1 2">
    <name type="scientific">Mucilaginibacter xinganensis</name>
    <dbReference type="NCBI Taxonomy" id="1234841"/>
    <lineage>
        <taxon>Bacteria</taxon>
        <taxon>Pseudomonadati</taxon>
        <taxon>Bacteroidota</taxon>
        <taxon>Sphingobacteriia</taxon>
        <taxon>Sphingobacteriales</taxon>
        <taxon>Sphingobacteriaceae</taxon>
        <taxon>Mucilaginibacter</taxon>
    </lineage>
</organism>
<protein>
    <submittedName>
        <fullName evidence="1">Uncharacterized protein</fullName>
    </submittedName>
</protein>
<gene>
    <name evidence="1" type="ORF">MuYL_4817</name>
</gene>
<name>A0A223P3T6_9SPHI</name>
<keyword evidence="2" id="KW-1185">Reference proteome</keyword>
<reference evidence="1 2" key="1">
    <citation type="submission" date="2017-08" db="EMBL/GenBank/DDBJ databases">
        <title>Complete genome sequence of Mucilaginibacter sp. strain BJC16-A31.</title>
        <authorList>
            <consortium name="Henan University of Science and Technology"/>
            <person name="You X."/>
        </authorList>
    </citation>
    <scope>NUCLEOTIDE SEQUENCE [LARGE SCALE GENOMIC DNA]</scope>
    <source>
        <strain evidence="1 2">BJC16-A31</strain>
    </source>
</reference>
<evidence type="ECO:0000313" key="1">
    <source>
        <dbReference type="EMBL" id="ASU36700.1"/>
    </source>
</evidence>
<evidence type="ECO:0000313" key="2">
    <source>
        <dbReference type="Proteomes" id="UP000215002"/>
    </source>
</evidence>
<proteinExistence type="predicted"/>
<dbReference type="AlphaFoldDB" id="A0A223P3T6"/>
<accession>A0A223P3T6</accession>
<dbReference type="KEGG" id="muc:MuYL_4817"/>
<sequence>MALLLPPFPIITTFRASNNNDFSPTPMNLKISLHKQSKTPNKIEE</sequence>
<dbReference type="Proteomes" id="UP000215002">
    <property type="component" value="Chromosome"/>
</dbReference>